<dbReference type="EMBL" id="LNQE01000897">
    <property type="protein sequence ID" value="KUG23602.1"/>
    <property type="molecule type" value="Genomic_DNA"/>
</dbReference>
<name>A0A0W8FS37_9ZZZZ</name>
<organism evidence="1">
    <name type="scientific">hydrocarbon metagenome</name>
    <dbReference type="NCBI Taxonomy" id="938273"/>
    <lineage>
        <taxon>unclassified sequences</taxon>
        <taxon>metagenomes</taxon>
        <taxon>ecological metagenomes</taxon>
    </lineage>
</organism>
<proteinExistence type="predicted"/>
<accession>A0A0W8FS37</accession>
<reference evidence="1" key="1">
    <citation type="journal article" date="2015" name="Proc. Natl. Acad. Sci. U.S.A.">
        <title>Networks of energetic and metabolic interactions define dynamics in microbial communities.</title>
        <authorList>
            <person name="Embree M."/>
            <person name="Liu J.K."/>
            <person name="Al-Bassam M.M."/>
            <person name="Zengler K."/>
        </authorList>
    </citation>
    <scope>NUCLEOTIDE SEQUENCE</scope>
</reference>
<gene>
    <name evidence="1" type="ORF">ASZ90_006612</name>
</gene>
<dbReference type="AlphaFoldDB" id="A0A0W8FS37"/>
<sequence length="41" mass="4927">MSRSDGGGYCRDYFPRSIKASTPLIPRRRGTRKKWKYEYNK</sequence>
<comment type="caution">
    <text evidence="1">The sequence shown here is derived from an EMBL/GenBank/DDBJ whole genome shotgun (WGS) entry which is preliminary data.</text>
</comment>
<evidence type="ECO:0000313" key="1">
    <source>
        <dbReference type="EMBL" id="KUG23602.1"/>
    </source>
</evidence>
<protein>
    <submittedName>
        <fullName evidence="1">Uncharacterized protein</fullName>
    </submittedName>
</protein>